<evidence type="ECO:0000313" key="5">
    <source>
        <dbReference type="Proteomes" id="UP001597079"/>
    </source>
</evidence>
<evidence type="ECO:0000256" key="2">
    <source>
        <dbReference type="ARBA" id="ARBA00009272"/>
    </source>
</evidence>
<gene>
    <name evidence="4" type="ORF">ACFSB2_08335</name>
</gene>
<keyword evidence="3" id="KW-0975">Bacterial flagellum</keyword>
<dbReference type="PANTHER" id="PTHR34653:SF1">
    <property type="entry name" value="FLAGELLAR HOOK-BASAL BODY COMPLEX PROTEIN FLIE"/>
    <property type="match status" value="1"/>
</dbReference>
<evidence type="ECO:0000256" key="3">
    <source>
        <dbReference type="ARBA" id="ARBA00023143"/>
    </source>
</evidence>
<organism evidence="4 5">
    <name type="scientific">Alicyclobacillus fodiniaquatilis</name>
    <dbReference type="NCBI Taxonomy" id="1661150"/>
    <lineage>
        <taxon>Bacteria</taxon>
        <taxon>Bacillati</taxon>
        <taxon>Bacillota</taxon>
        <taxon>Bacilli</taxon>
        <taxon>Bacillales</taxon>
        <taxon>Alicyclobacillaceae</taxon>
        <taxon>Alicyclobacillus</taxon>
    </lineage>
</organism>
<keyword evidence="5" id="KW-1185">Reference proteome</keyword>
<dbReference type="InterPro" id="IPR001624">
    <property type="entry name" value="FliE"/>
</dbReference>
<keyword evidence="4" id="KW-0969">Cilium</keyword>
<accession>A0ABW4JI15</accession>
<comment type="similarity">
    <text evidence="2">Belongs to the FliE family.</text>
</comment>
<comment type="subcellular location">
    <subcellularLocation>
        <location evidence="1">Bacterial flagellum basal body</location>
    </subcellularLocation>
</comment>
<dbReference type="Proteomes" id="UP001597079">
    <property type="component" value="Unassembled WGS sequence"/>
</dbReference>
<evidence type="ECO:0000256" key="1">
    <source>
        <dbReference type="ARBA" id="ARBA00004117"/>
    </source>
</evidence>
<proteinExistence type="inferred from homology"/>
<dbReference type="RefSeq" id="WP_377942562.1">
    <property type="nucleotide sequence ID" value="NZ_JBHUCX010000020.1"/>
</dbReference>
<sequence length="99" mass="10177">MVIQAVSAVSNAMQGTATPKLQTGSSGPSFSAFLGQELDKVNQITANADADAQSYATGGSVTAAQLMIAEEQASLAVDTVSQVSSRVQNAYSTMMNMQV</sequence>
<name>A0ABW4JI15_9BACL</name>
<dbReference type="Pfam" id="PF02049">
    <property type="entry name" value="FliE"/>
    <property type="match status" value="1"/>
</dbReference>
<keyword evidence="4" id="KW-0966">Cell projection</keyword>
<dbReference type="PANTHER" id="PTHR34653">
    <property type="match status" value="1"/>
</dbReference>
<reference evidence="5" key="1">
    <citation type="journal article" date="2019" name="Int. J. Syst. Evol. Microbiol.">
        <title>The Global Catalogue of Microorganisms (GCM) 10K type strain sequencing project: providing services to taxonomists for standard genome sequencing and annotation.</title>
        <authorList>
            <consortium name="The Broad Institute Genomics Platform"/>
            <consortium name="The Broad Institute Genome Sequencing Center for Infectious Disease"/>
            <person name="Wu L."/>
            <person name="Ma J."/>
        </authorList>
    </citation>
    <scope>NUCLEOTIDE SEQUENCE [LARGE SCALE GENOMIC DNA]</scope>
    <source>
        <strain evidence="5">CGMCC 1.12286</strain>
    </source>
</reference>
<evidence type="ECO:0000313" key="4">
    <source>
        <dbReference type="EMBL" id="MFD1674707.1"/>
    </source>
</evidence>
<keyword evidence="4" id="KW-0282">Flagellum</keyword>
<dbReference type="EMBL" id="JBHUCX010000020">
    <property type="protein sequence ID" value="MFD1674707.1"/>
    <property type="molecule type" value="Genomic_DNA"/>
</dbReference>
<protein>
    <submittedName>
        <fullName evidence="4">Flagellar hook-basal body complex protein FliE</fullName>
    </submittedName>
</protein>
<comment type="caution">
    <text evidence="4">The sequence shown here is derived from an EMBL/GenBank/DDBJ whole genome shotgun (WGS) entry which is preliminary data.</text>
</comment>